<dbReference type="InterPro" id="IPR036691">
    <property type="entry name" value="Endo/exonu/phosph_ase_sf"/>
</dbReference>
<evidence type="ECO:0008006" key="3">
    <source>
        <dbReference type="Google" id="ProtNLM"/>
    </source>
</evidence>
<dbReference type="PANTHER" id="PTHR33710">
    <property type="entry name" value="BNAC02G09200D PROTEIN"/>
    <property type="match status" value="1"/>
</dbReference>
<dbReference type="EMBL" id="JADFTS010000004">
    <property type="protein sequence ID" value="KAF9612249.1"/>
    <property type="molecule type" value="Genomic_DNA"/>
</dbReference>
<sequence>MIAMMVSFDPYGHPWILSCFYGSPYPNLKRHSWEFLHTLSDDYALPWVIIGDLNMILDKSEKRGGGPYTPNESVIANNLIQEAGLIDIGFSGNPFTWWNKQAGLGSVKKRLDRSLANAEWMLIYPEANLTHTPTISSDHSAILLDTLPQTHTIFCPFHFQAMWIRDDTYPEPRDISPSRFADGGFPRYVGTLDQEATELIDTLEEFSKITGQTINYEKSGVNFSANLNHSHKDSI</sequence>
<accession>A0A835M342</accession>
<dbReference type="SUPFAM" id="SSF56219">
    <property type="entry name" value="DNase I-like"/>
    <property type="match status" value="1"/>
</dbReference>
<dbReference type="Proteomes" id="UP000631114">
    <property type="component" value="Unassembled WGS sequence"/>
</dbReference>
<comment type="caution">
    <text evidence="1">The sequence shown here is derived from an EMBL/GenBank/DDBJ whole genome shotgun (WGS) entry which is preliminary data.</text>
</comment>
<dbReference type="OrthoDB" id="1001388at2759"/>
<evidence type="ECO:0000313" key="1">
    <source>
        <dbReference type="EMBL" id="KAF9612249.1"/>
    </source>
</evidence>
<proteinExistence type="predicted"/>
<dbReference type="Gene3D" id="3.60.10.10">
    <property type="entry name" value="Endonuclease/exonuclease/phosphatase"/>
    <property type="match status" value="1"/>
</dbReference>
<evidence type="ECO:0000313" key="2">
    <source>
        <dbReference type="Proteomes" id="UP000631114"/>
    </source>
</evidence>
<organism evidence="1 2">
    <name type="scientific">Coptis chinensis</name>
    <dbReference type="NCBI Taxonomy" id="261450"/>
    <lineage>
        <taxon>Eukaryota</taxon>
        <taxon>Viridiplantae</taxon>
        <taxon>Streptophyta</taxon>
        <taxon>Embryophyta</taxon>
        <taxon>Tracheophyta</taxon>
        <taxon>Spermatophyta</taxon>
        <taxon>Magnoliopsida</taxon>
        <taxon>Ranunculales</taxon>
        <taxon>Ranunculaceae</taxon>
        <taxon>Coptidoideae</taxon>
        <taxon>Coptis</taxon>
    </lineage>
</organism>
<keyword evidence="2" id="KW-1185">Reference proteome</keyword>
<reference evidence="1 2" key="1">
    <citation type="submission" date="2020-10" db="EMBL/GenBank/DDBJ databases">
        <title>The Coptis chinensis genome and diversification of protoberbering-type alkaloids.</title>
        <authorList>
            <person name="Wang B."/>
            <person name="Shu S."/>
            <person name="Song C."/>
            <person name="Liu Y."/>
        </authorList>
    </citation>
    <scope>NUCLEOTIDE SEQUENCE [LARGE SCALE GENOMIC DNA]</scope>
    <source>
        <strain evidence="1">HL-2020</strain>
        <tissue evidence="1">Leaf</tissue>
    </source>
</reference>
<dbReference type="PANTHER" id="PTHR33710:SF71">
    <property type="entry name" value="ENDONUCLEASE_EXONUCLEASE_PHOSPHATASE DOMAIN-CONTAINING PROTEIN"/>
    <property type="match status" value="1"/>
</dbReference>
<dbReference type="AlphaFoldDB" id="A0A835M342"/>
<protein>
    <recommendedName>
        <fullName evidence="3">Endonuclease/exonuclease/phosphatase domain-containing protein</fullName>
    </recommendedName>
</protein>
<gene>
    <name evidence="1" type="ORF">IFM89_038671</name>
</gene>
<name>A0A835M342_9MAGN</name>